<keyword evidence="2" id="KW-1185">Reference proteome</keyword>
<comment type="caution">
    <text evidence="1">The sequence shown here is derived from an EMBL/GenBank/DDBJ whole genome shotgun (WGS) entry which is preliminary data.</text>
</comment>
<accession>A0ABV3CEM7</accession>
<dbReference type="RefSeq" id="WP_358473825.1">
    <property type="nucleotide sequence ID" value="NZ_JBEZAE010000017.1"/>
</dbReference>
<name>A0ABV3CEM7_9ACTN</name>
<evidence type="ECO:0008006" key="3">
    <source>
        <dbReference type="Google" id="ProtNLM"/>
    </source>
</evidence>
<evidence type="ECO:0000313" key="1">
    <source>
        <dbReference type="EMBL" id="MEU7073227.1"/>
    </source>
</evidence>
<dbReference type="SUPFAM" id="SSF160631">
    <property type="entry name" value="SMI1/KNR4-like"/>
    <property type="match status" value="1"/>
</dbReference>
<dbReference type="EMBL" id="JBEZAE010000017">
    <property type="protein sequence ID" value="MEU7073227.1"/>
    <property type="molecule type" value="Genomic_DNA"/>
</dbReference>
<proteinExistence type="predicted"/>
<dbReference type="Proteomes" id="UP001551329">
    <property type="component" value="Unassembled WGS sequence"/>
</dbReference>
<dbReference type="InterPro" id="IPR037883">
    <property type="entry name" value="Knr4/Smi1-like_sf"/>
</dbReference>
<evidence type="ECO:0000313" key="2">
    <source>
        <dbReference type="Proteomes" id="UP001551329"/>
    </source>
</evidence>
<gene>
    <name evidence="1" type="ORF">AB0A88_24180</name>
</gene>
<sequence>MEFTQSMLDNLLDRIPRPSGVLHLSQDINPHALVEKLASLHGEPRALVLDGVMAPGVSEVHGANLPDLLDLLEGRAETVVAWANGGQWLGAGTALDAQGDIVPVLAVTPRQEQALSAGIARQDEDWVERLMGITGWVLPPRRPDVDWAQIEARTGTRLPRDYKRMVETFGEGAFDEYLHLNQEPWTDWKRDGLLVWAGTEHENLYCWQIDDGDPDLWPVIIQTFDGENVPFDCSTAEFVCRVLVEKDHPFTMARYFDTHWFMTYRTDA</sequence>
<reference evidence="1 2" key="1">
    <citation type="submission" date="2024-06" db="EMBL/GenBank/DDBJ databases">
        <title>The Natural Products Discovery Center: Release of the First 8490 Sequenced Strains for Exploring Actinobacteria Biosynthetic Diversity.</title>
        <authorList>
            <person name="Kalkreuter E."/>
            <person name="Kautsar S.A."/>
            <person name="Yang D."/>
            <person name="Bader C.D."/>
            <person name="Teijaro C.N."/>
            <person name="Fluegel L."/>
            <person name="Davis C.M."/>
            <person name="Simpson J.R."/>
            <person name="Lauterbach L."/>
            <person name="Steele A.D."/>
            <person name="Gui C."/>
            <person name="Meng S."/>
            <person name="Li G."/>
            <person name="Viehrig K."/>
            <person name="Ye F."/>
            <person name="Su P."/>
            <person name="Kiefer A.F."/>
            <person name="Nichols A."/>
            <person name="Cepeda A.J."/>
            <person name="Yan W."/>
            <person name="Fan B."/>
            <person name="Jiang Y."/>
            <person name="Adhikari A."/>
            <person name="Zheng C.-J."/>
            <person name="Schuster L."/>
            <person name="Cowan T.M."/>
            <person name="Smanski M.J."/>
            <person name="Chevrette M.G."/>
            <person name="De Carvalho L.P.S."/>
            <person name="Shen B."/>
        </authorList>
    </citation>
    <scope>NUCLEOTIDE SEQUENCE [LARGE SCALE GENOMIC DNA]</scope>
    <source>
        <strain evidence="1 2">NPDC045974</strain>
    </source>
</reference>
<protein>
    <recommendedName>
        <fullName evidence="3">Knr4/Smi1-like domain-containing protein</fullName>
    </recommendedName>
</protein>
<organism evidence="1 2">
    <name type="scientific">Streptomyces narbonensis</name>
    <dbReference type="NCBI Taxonomy" id="67333"/>
    <lineage>
        <taxon>Bacteria</taxon>
        <taxon>Bacillati</taxon>
        <taxon>Actinomycetota</taxon>
        <taxon>Actinomycetes</taxon>
        <taxon>Kitasatosporales</taxon>
        <taxon>Streptomycetaceae</taxon>
        <taxon>Streptomyces</taxon>
    </lineage>
</organism>